<gene>
    <name evidence="1" type="ORF">EDS130_LOCUS28357</name>
</gene>
<organism evidence="1 2">
    <name type="scientific">Adineta ricciae</name>
    <name type="common">Rotifer</name>
    <dbReference type="NCBI Taxonomy" id="249248"/>
    <lineage>
        <taxon>Eukaryota</taxon>
        <taxon>Metazoa</taxon>
        <taxon>Spiralia</taxon>
        <taxon>Gnathifera</taxon>
        <taxon>Rotifera</taxon>
        <taxon>Eurotatoria</taxon>
        <taxon>Bdelloidea</taxon>
        <taxon>Adinetida</taxon>
        <taxon>Adinetidae</taxon>
        <taxon>Adineta</taxon>
    </lineage>
</organism>
<dbReference type="OrthoDB" id="10016541at2759"/>
<dbReference type="Proteomes" id="UP000663852">
    <property type="component" value="Unassembled WGS sequence"/>
</dbReference>
<accession>A0A815AKJ8</accession>
<dbReference type="EMBL" id="CAJNOJ010000184">
    <property type="protein sequence ID" value="CAF1258038.1"/>
    <property type="molecule type" value="Genomic_DNA"/>
</dbReference>
<name>A0A815AKJ8_ADIRI</name>
<reference evidence="1" key="1">
    <citation type="submission" date="2021-02" db="EMBL/GenBank/DDBJ databases">
        <authorList>
            <person name="Nowell W R."/>
        </authorList>
    </citation>
    <scope>NUCLEOTIDE SEQUENCE</scope>
</reference>
<comment type="caution">
    <text evidence="1">The sequence shown here is derived from an EMBL/GenBank/DDBJ whole genome shotgun (WGS) entry which is preliminary data.</text>
</comment>
<protein>
    <submittedName>
        <fullName evidence="1">Uncharacterized protein</fullName>
    </submittedName>
</protein>
<evidence type="ECO:0000313" key="2">
    <source>
        <dbReference type="Proteomes" id="UP000663852"/>
    </source>
</evidence>
<proteinExistence type="predicted"/>
<sequence>MSISNIRTTTPNDQFTTSPILTKKPLAFVQPCIRTNDNQFEKNMSFTSDQPFSYVSQPRRLPMNSITMYNHEQSN</sequence>
<evidence type="ECO:0000313" key="1">
    <source>
        <dbReference type="EMBL" id="CAF1258038.1"/>
    </source>
</evidence>
<dbReference type="AlphaFoldDB" id="A0A815AKJ8"/>